<evidence type="ECO:0000256" key="2">
    <source>
        <dbReference type="ARBA" id="ARBA00022722"/>
    </source>
</evidence>
<dbReference type="PANTHER" id="PTHR33146">
    <property type="entry name" value="ENDONUCLEASE 4"/>
    <property type="match status" value="1"/>
</dbReference>
<proteinExistence type="inferred from homology"/>
<dbReference type="Pfam" id="PF02265">
    <property type="entry name" value="S1-P1_nuclease"/>
    <property type="match status" value="1"/>
</dbReference>
<dbReference type="SUPFAM" id="SSF48537">
    <property type="entry name" value="Phospholipase C/P1 nuclease"/>
    <property type="match status" value="1"/>
</dbReference>
<dbReference type="EMBL" id="VJMH01002263">
    <property type="protein sequence ID" value="KAF0709431.1"/>
    <property type="molecule type" value="Genomic_DNA"/>
</dbReference>
<keyword evidence="2" id="KW-0540">Nuclease</keyword>
<keyword evidence="7" id="KW-0325">Glycoprotein</keyword>
<gene>
    <name evidence="9" type="ORF">As57867_005911</name>
</gene>
<evidence type="ECO:0000256" key="5">
    <source>
        <dbReference type="ARBA" id="ARBA00022801"/>
    </source>
</evidence>
<comment type="caution">
    <text evidence="9">The sequence shown here is derived from an EMBL/GenBank/DDBJ whole genome shotgun (WGS) entry which is preliminary data.</text>
</comment>
<evidence type="ECO:0000256" key="8">
    <source>
        <dbReference type="SAM" id="SignalP"/>
    </source>
</evidence>
<dbReference type="GO" id="GO:0004519">
    <property type="term" value="F:endonuclease activity"/>
    <property type="evidence" value="ECO:0007669"/>
    <property type="project" value="UniProtKB-KW"/>
</dbReference>
<dbReference type="InterPro" id="IPR008947">
    <property type="entry name" value="PLipase_C/P1_nuclease_dom_sf"/>
</dbReference>
<feature type="non-terminal residue" evidence="9">
    <location>
        <position position="358"/>
    </location>
</feature>
<organism evidence="9">
    <name type="scientific">Aphanomyces stellatus</name>
    <dbReference type="NCBI Taxonomy" id="120398"/>
    <lineage>
        <taxon>Eukaryota</taxon>
        <taxon>Sar</taxon>
        <taxon>Stramenopiles</taxon>
        <taxon>Oomycota</taxon>
        <taxon>Saprolegniomycetes</taxon>
        <taxon>Saprolegniales</taxon>
        <taxon>Verrucalvaceae</taxon>
        <taxon>Aphanomyces</taxon>
    </lineage>
</organism>
<evidence type="ECO:0000256" key="6">
    <source>
        <dbReference type="ARBA" id="ARBA00023157"/>
    </source>
</evidence>
<keyword evidence="4" id="KW-0255">Endonuclease</keyword>
<evidence type="ECO:0000313" key="9">
    <source>
        <dbReference type="EMBL" id="KAF0709431.1"/>
    </source>
</evidence>
<evidence type="ECO:0000256" key="7">
    <source>
        <dbReference type="ARBA" id="ARBA00023180"/>
    </source>
</evidence>
<sequence>MKTCFTSLVVLAAAAHSAHGWWDNGHMMVAEVATQCLASEDLATLTALLSGYDKEFPNTGYPTTAAIWPDLMKCDSFVSTYCPSDKTPALKMLDEWHYINLPLNVDGTDFQNLTSKDGDKLLKASMGGQSNEVLAKTLVMFGKTQSDHAANFGLRMLLHIFGDMQNPMHDVAGQAPQFPTGDAGGNFWNFPKGCVGSNLHGLWDSVGGKYGAVNWSPTFVAGTPDYDALKANATKLAAKFTAADDKLGFDAYKNVPYADFVAAMNGKAFNGKIFDNILESYDIARAVAYKGLDFTCDMSSGRCVIPCPSQSYVDTLIATAEKSIAVGGKRLCVVLTQLARQIRALKLTNPNKPTPAPT</sequence>
<feature type="signal peptide" evidence="8">
    <location>
        <begin position="1"/>
        <end position="20"/>
    </location>
</feature>
<comment type="similarity">
    <text evidence="1">Belongs to the nuclease type I family.</text>
</comment>
<dbReference type="AlphaFoldDB" id="A0A6A4ZKZ2"/>
<dbReference type="GO" id="GO:0016788">
    <property type="term" value="F:hydrolase activity, acting on ester bonds"/>
    <property type="evidence" value="ECO:0007669"/>
    <property type="project" value="InterPro"/>
</dbReference>
<feature type="chain" id="PRO_5025587443" evidence="8">
    <location>
        <begin position="21"/>
        <end position="358"/>
    </location>
</feature>
<keyword evidence="5" id="KW-0378">Hydrolase</keyword>
<dbReference type="GO" id="GO:0006308">
    <property type="term" value="P:DNA catabolic process"/>
    <property type="evidence" value="ECO:0007669"/>
    <property type="project" value="InterPro"/>
</dbReference>
<dbReference type="GO" id="GO:0003676">
    <property type="term" value="F:nucleic acid binding"/>
    <property type="evidence" value="ECO:0007669"/>
    <property type="project" value="InterPro"/>
</dbReference>
<dbReference type="OrthoDB" id="441446at2759"/>
<dbReference type="GO" id="GO:0046872">
    <property type="term" value="F:metal ion binding"/>
    <property type="evidence" value="ECO:0007669"/>
    <property type="project" value="UniProtKB-KW"/>
</dbReference>
<reference evidence="9" key="1">
    <citation type="submission" date="2019-06" db="EMBL/GenBank/DDBJ databases">
        <title>Genomics analysis of Aphanomyces spp. identifies a new class of oomycete effector associated with host adaptation.</title>
        <authorList>
            <person name="Gaulin E."/>
        </authorList>
    </citation>
    <scope>NUCLEOTIDE SEQUENCE</scope>
    <source>
        <strain evidence="9">CBS 578.67</strain>
    </source>
</reference>
<evidence type="ECO:0000256" key="3">
    <source>
        <dbReference type="ARBA" id="ARBA00022723"/>
    </source>
</evidence>
<evidence type="ECO:0000256" key="4">
    <source>
        <dbReference type="ARBA" id="ARBA00022759"/>
    </source>
</evidence>
<dbReference type="CDD" id="cd11010">
    <property type="entry name" value="S1-P1_nuclease"/>
    <property type="match status" value="1"/>
</dbReference>
<dbReference type="PANTHER" id="PTHR33146:SF10">
    <property type="entry name" value="STRAND-SPECIFIC NUCLEASE, PUTATIVE-RELATED"/>
    <property type="match status" value="1"/>
</dbReference>
<dbReference type="InterPro" id="IPR003154">
    <property type="entry name" value="S1/P1nuclease"/>
</dbReference>
<name>A0A6A4ZKZ2_9STRA</name>
<evidence type="ECO:0000256" key="1">
    <source>
        <dbReference type="ARBA" id="ARBA00009547"/>
    </source>
</evidence>
<protein>
    <submittedName>
        <fullName evidence="9">Uncharacterized protein</fullName>
    </submittedName>
</protein>
<keyword evidence="6" id="KW-1015">Disulfide bond</keyword>
<keyword evidence="3" id="KW-0479">Metal-binding</keyword>
<keyword evidence="8" id="KW-0732">Signal</keyword>
<dbReference type="Gene3D" id="1.10.575.10">
    <property type="entry name" value="P1 Nuclease"/>
    <property type="match status" value="1"/>
</dbReference>
<accession>A0A6A4ZKZ2</accession>